<protein>
    <submittedName>
        <fullName evidence="3">DUF6504 family protein</fullName>
    </submittedName>
</protein>
<name>A0A6V8N3D6_9BACT</name>
<keyword evidence="5" id="KW-1185">Reference proteome</keyword>
<gene>
    <name evidence="2" type="ORF">GMPD_42960</name>
    <name evidence="3" type="ORF">M1B72_15035</name>
</gene>
<accession>A0A6V8N3D6</accession>
<evidence type="ECO:0000313" key="4">
    <source>
        <dbReference type="Proteomes" id="UP000568888"/>
    </source>
</evidence>
<dbReference type="InterPro" id="IPR045443">
    <property type="entry name" value="DUF6504"/>
</dbReference>
<evidence type="ECO:0000313" key="3">
    <source>
        <dbReference type="EMBL" id="UPU34756.1"/>
    </source>
</evidence>
<proteinExistence type="predicted"/>
<dbReference type="Proteomes" id="UP000831485">
    <property type="component" value="Chromosome"/>
</dbReference>
<organism evidence="2 4">
    <name type="scientific">Geomonas paludis</name>
    <dbReference type="NCBI Taxonomy" id="2740185"/>
    <lineage>
        <taxon>Bacteria</taxon>
        <taxon>Pseudomonadati</taxon>
        <taxon>Thermodesulfobacteriota</taxon>
        <taxon>Desulfuromonadia</taxon>
        <taxon>Geobacterales</taxon>
        <taxon>Geobacteraceae</taxon>
        <taxon>Geomonas</taxon>
    </lineage>
</organism>
<evidence type="ECO:0000313" key="5">
    <source>
        <dbReference type="Proteomes" id="UP000831485"/>
    </source>
</evidence>
<feature type="domain" description="DUF6504" evidence="1">
    <location>
        <begin position="7"/>
        <end position="50"/>
    </location>
</feature>
<evidence type="ECO:0000313" key="2">
    <source>
        <dbReference type="EMBL" id="GFO66377.1"/>
    </source>
</evidence>
<evidence type="ECO:0000259" key="1">
    <source>
        <dbReference type="Pfam" id="PF20114"/>
    </source>
</evidence>
<dbReference type="RefSeq" id="WP_246405062.1">
    <property type="nucleotide sequence ID" value="NZ_BLXY01000024.1"/>
</dbReference>
<reference evidence="4" key="1">
    <citation type="submission" date="2020-06" db="EMBL/GenBank/DDBJ databases">
        <title>Draft genomic sequecing of Geomonas sp. Red736.</title>
        <authorList>
            <person name="Itoh H."/>
            <person name="Xu Z.X."/>
            <person name="Ushijima N."/>
            <person name="Masuda Y."/>
            <person name="Shiratori Y."/>
            <person name="Senoo K."/>
        </authorList>
    </citation>
    <scope>NUCLEOTIDE SEQUENCE [LARGE SCALE GENOMIC DNA]</scope>
    <source>
        <strain evidence="4">Red736</strain>
    </source>
</reference>
<dbReference type="AlphaFoldDB" id="A0A6V8N3D6"/>
<reference evidence="2" key="2">
    <citation type="journal article" date="2021" name="Int. J. Syst. Evol. Microbiol.">
        <title>Geomonas silvestris sp. nov., Geomonas paludis sp. nov. and Geomonas limicola sp. nov., isolated from terrestrial environments, and emended description of the genus Geomonas.</title>
        <authorList>
            <person name="Itoh H."/>
            <person name="Xu Z."/>
            <person name="Masuda Y."/>
            <person name="Ushijima N."/>
            <person name="Hayakawa C."/>
            <person name="Shiratori Y."/>
            <person name="Senoo K."/>
        </authorList>
    </citation>
    <scope>NUCLEOTIDE SEQUENCE</scope>
    <source>
        <strain evidence="2">Red736</strain>
    </source>
</reference>
<sequence length="84" mass="9978">MAENPGEKRLGEPVAVTCYAGYKADERPTAFTWREQRYHVIDIVDRWYDQDGNYFKVLVQEGGQHLLRHDLNEDRWELVAPREE</sequence>
<dbReference type="Proteomes" id="UP000568888">
    <property type="component" value="Unassembled WGS sequence"/>
</dbReference>
<dbReference type="EMBL" id="CP096574">
    <property type="protein sequence ID" value="UPU34756.1"/>
    <property type="molecule type" value="Genomic_DNA"/>
</dbReference>
<dbReference type="EMBL" id="BLXY01000024">
    <property type="protein sequence ID" value="GFO66377.1"/>
    <property type="molecule type" value="Genomic_DNA"/>
</dbReference>
<dbReference type="Pfam" id="PF20114">
    <property type="entry name" value="DUF6504"/>
    <property type="match status" value="1"/>
</dbReference>
<reference evidence="3" key="3">
    <citation type="submission" date="2022-04" db="EMBL/GenBank/DDBJ databases">
        <authorList>
            <person name="Liu G."/>
        </authorList>
    </citation>
    <scope>NUCLEOTIDE SEQUENCE</scope>
    <source>
        <strain evidence="3">RG22</strain>
    </source>
</reference>